<dbReference type="Proteomes" id="UP000053237">
    <property type="component" value="Unassembled WGS sequence"/>
</dbReference>
<dbReference type="OrthoDB" id="1884515at2759"/>
<protein>
    <submittedName>
        <fullName evidence="1">Uncharacterized protein</fullName>
    </submittedName>
</protein>
<keyword evidence="2" id="KW-1185">Reference proteome</keyword>
<gene>
    <name evidence="1" type="ORF">BN9_052080</name>
</gene>
<organism evidence="1 2">
    <name type="scientific">Albugo candida</name>
    <dbReference type="NCBI Taxonomy" id="65357"/>
    <lineage>
        <taxon>Eukaryota</taxon>
        <taxon>Sar</taxon>
        <taxon>Stramenopiles</taxon>
        <taxon>Oomycota</taxon>
        <taxon>Peronosporomycetes</taxon>
        <taxon>Albuginales</taxon>
        <taxon>Albuginaceae</taxon>
        <taxon>Albugo</taxon>
    </lineage>
</organism>
<reference evidence="1 2" key="1">
    <citation type="submission" date="2012-05" db="EMBL/GenBank/DDBJ databases">
        <title>Recombination and specialization in a pathogen metapopulation.</title>
        <authorList>
            <person name="Gardiner A."/>
            <person name="Kemen E."/>
            <person name="Schultz-Larsen T."/>
            <person name="MacLean D."/>
            <person name="Van Oosterhout C."/>
            <person name="Jones J.D.G."/>
        </authorList>
    </citation>
    <scope>NUCLEOTIDE SEQUENCE [LARGE SCALE GENOMIC DNA]</scope>
    <source>
        <strain evidence="1 2">Ac Nc2</strain>
    </source>
</reference>
<evidence type="ECO:0000313" key="2">
    <source>
        <dbReference type="Proteomes" id="UP000053237"/>
    </source>
</evidence>
<dbReference type="AlphaFoldDB" id="A0A024GDL6"/>
<dbReference type="InParanoid" id="A0A024GDL6"/>
<dbReference type="EMBL" id="CAIX01000069">
    <property type="protein sequence ID" value="CCI44399.1"/>
    <property type="molecule type" value="Genomic_DNA"/>
</dbReference>
<sequence length="84" mass="9616">MALSKQIWKWTRLNHSVPALCVAVKTSQLHNTHKRRSFTISREEKNSVIAAFDENLLKHLVCPVSKYPLHYDNLRGLLGSFSAI</sequence>
<name>A0A024GDL6_9STRA</name>
<proteinExistence type="predicted"/>
<accession>A0A024GDL6</accession>
<comment type="caution">
    <text evidence="1">The sequence shown here is derived from an EMBL/GenBank/DDBJ whole genome shotgun (WGS) entry which is preliminary data.</text>
</comment>
<evidence type="ECO:0000313" key="1">
    <source>
        <dbReference type="EMBL" id="CCI44399.1"/>
    </source>
</evidence>